<dbReference type="PROSITE" id="PS50885">
    <property type="entry name" value="HAMP"/>
    <property type="match status" value="1"/>
</dbReference>
<keyword evidence="8 12" id="KW-1133">Transmembrane helix</keyword>
<evidence type="ECO:0000256" key="2">
    <source>
        <dbReference type="ARBA" id="ARBA00004370"/>
    </source>
</evidence>
<evidence type="ECO:0000256" key="9">
    <source>
        <dbReference type="ARBA" id="ARBA00023012"/>
    </source>
</evidence>
<dbReference type="InterPro" id="IPR004358">
    <property type="entry name" value="Sig_transdc_His_kin-like_C"/>
</dbReference>
<comment type="catalytic activity">
    <reaction evidence="1">
        <text>ATP + protein L-histidine = ADP + protein N-phospho-L-histidine.</text>
        <dbReference type="EC" id="2.7.13.3"/>
    </reaction>
</comment>
<keyword evidence="5" id="KW-0808">Transferase</keyword>
<dbReference type="SUPFAM" id="SSF55874">
    <property type="entry name" value="ATPase domain of HSP90 chaperone/DNA topoisomerase II/histidine kinase"/>
    <property type="match status" value="1"/>
</dbReference>
<dbReference type="PANTHER" id="PTHR45436:SF5">
    <property type="entry name" value="SENSOR HISTIDINE KINASE TRCS"/>
    <property type="match status" value="1"/>
</dbReference>
<gene>
    <name evidence="15" type="primary">sasA_9</name>
    <name evidence="15" type="ORF">AOPFMNJM_2096</name>
</gene>
<evidence type="ECO:0000259" key="13">
    <source>
        <dbReference type="PROSITE" id="PS50109"/>
    </source>
</evidence>
<evidence type="ECO:0000256" key="1">
    <source>
        <dbReference type="ARBA" id="ARBA00000085"/>
    </source>
</evidence>
<evidence type="ECO:0000256" key="11">
    <source>
        <dbReference type="SAM" id="MobiDB-lite"/>
    </source>
</evidence>
<dbReference type="EMBL" id="BPQR01000035">
    <property type="protein sequence ID" value="GJE06774.1"/>
    <property type="molecule type" value="Genomic_DNA"/>
</dbReference>
<keyword evidence="10 12" id="KW-0472">Membrane</keyword>
<dbReference type="InterPro" id="IPR003594">
    <property type="entry name" value="HATPase_dom"/>
</dbReference>
<feature type="region of interest" description="Disordered" evidence="11">
    <location>
        <begin position="97"/>
        <end position="127"/>
    </location>
</feature>
<feature type="domain" description="HAMP" evidence="14">
    <location>
        <begin position="188"/>
        <end position="239"/>
    </location>
</feature>
<evidence type="ECO:0000256" key="5">
    <source>
        <dbReference type="ARBA" id="ARBA00022679"/>
    </source>
</evidence>
<reference evidence="15" key="2">
    <citation type="submission" date="2021-08" db="EMBL/GenBank/DDBJ databases">
        <authorList>
            <person name="Tani A."/>
            <person name="Ola A."/>
            <person name="Ogura Y."/>
            <person name="Katsura K."/>
            <person name="Hayashi T."/>
        </authorList>
    </citation>
    <scope>NUCLEOTIDE SEQUENCE</scope>
    <source>
        <strain evidence="15">LMG 23639</strain>
    </source>
</reference>
<dbReference type="EC" id="2.7.13.3" evidence="3"/>
<keyword evidence="9" id="KW-0902">Two-component regulatory system</keyword>
<accession>A0ABQ4SYB9</accession>
<feature type="domain" description="Histidine kinase" evidence="13">
    <location>
        <begin position="247"/>
        <end position="444"/>
    </location>
</feature>
<proteinExistence type="predicted"/>
<dbReference type="PROSITE" id="PS50109">
    <property type="entry name" value="HIS_KIN"/>
    <property type="match status" value="1"/>
</dbReference>
<comment type="caution">
    <text evidence="15">The sequence shown here is derived from an EMBL/GenBank/DDBJ whole genome shotgun (WGS) entry which is preliminary data.</text>
</comment>
<dbReference type="Gene3D" id="1.10.287.130">
    <property type="match status" value="1"/>
</dbReference>
<feature type="transmembrane region" description="Helical" evidence="12">
    <location>
        <begin position="164"/>
        <end position="187"/>
    </location>
</feature>
<keyword evidence="6 12" id="KW-0812">Transmembrane</keyword>
<evidence type="ECO:0000256" key="10">
    <source>
        <dbReference type="ARBA" id="ARBA00023136"/>
    </source>
</evidence>
<evidence type="ECO:0000313" key="16">
    <source>
        <dbReference type="Proteomes" id="UP001055102"/>
    </source>
</evidence>
<organism evidence="15 16">
    <name type="scientific">Methylobacterium jeotgali</name>
    <dbReference type="NCBI Taxonomy" id="381630"/>
    <lineage>
        <taxon>Bacteria</taxon>
        <taxon>Pseudomonadati</taxon>
        <taxon>Pseudomonadota</taxon>
        <taxon>Alphaproteobacteria</taxon>
        <taxon>Hyphomicrobiales</taxon>
        <taxon>Methylobacteriaceae</taxon>
        <taxon>Methylobacterium</taxon>
    </lineage>
</organism>
<sequence length="444" mass="46462">MSGGRASGSLRRRLLLAALALTLVALVAAGVAIGLILHRFVRGQVDGRLDERVLALASDIRPGPRLALRRDLDVPPFDRPRSGWYWQVTRGDETLRSASLQGRDLAPPERRPRPRDPGSIRPADMEGPWGEPLVARVLAIPGEPATTILASAPVAALRGPVTEALGTLALCLGLLGAFLAAGAWLQVGLGLRPLARLRDDLAAVRAGRAARLSGGHPDEVRPLVEEMNALIDQNAASLEAARAHVANLAHGLKTPLATLSLALANRGEAGGELASLVSGMDRRVQHHLRRARSAAGAGPARARAPLAAHVADLRAAMLRLHADKTIAMDVGIPAGLGVACDPQDLDEMLGNLIENACRWCAGEVRVAAAAEGPEVRIVVEDDGPGLDPAQIAKVLQRGRRLDESTPGHGFGLPIATELAGLYGGRLDLARAGLGGLRVTLVLPG</sequence>
<evidence type="ECO:0000256" key="3">
    <source>
        <dbReference type="ARBA" id="ARBA00012438"/>
    </source>
</evidence>
<dbReference type="Gene3D" id="3.30.565.10">
    <property type="entry name" value="Histidine kinase-like ATPase, C-terminal domain"/>
    <property type="match status" value="1"/>
</dbReference>
<evidence type="ECO:0000256" key="6">
    <source>
        <dbReference type="ARBA" id="ARBA00022692"/>
    </source>
</evidence>
<reference evidence="15" key="1">
    <citation type="journal article" date="2021" name="Front. Microbiol.">
        <title>Comprehensive Comparative Genomics and Phenotyping of Methylobacterium Species.</title>
        <authorList>
            <person name="Alessa O."/>
            <person name="Ogura Y."/>
            <person name="Fujitani Y."/>
            <person name="Takami H."/>
            <person name="Hayashi T."/>
            <person name="Sahin N."/>
            <person name="Tani A."/>
        </authorList>
    </citation>
    <scope>NUCLEOTIDE SEQUENCE</scope>
    <source>
        <strain evidence="15">LMG 23639</strain>
    </source>
</reference>
<dbReference type="InterPro" id="IPR036890">
    <property type="entry name" value="HATPase_C_sf"/>
</dbReference>
<dbReference type="SMART" id="SM00387">
    <property type="entry name" value="HATPase_c"/>
    <property type="match status" value="1"/>
</dbReference>
<dbReference type="Pfam" id="PF02518">
    <property type="entry name" value="HATPase_c"/>
    <property type="match status" value="1"/>
</dbReference>
<keyword evidence="4" id="KW-0597">Phosphoprotein</keyword>
<evidence type="ECO:0000256" key="7">
    <source>
        <dbReference type="ARBA" id="ARBA00022777"/>
    </source>
</evidence>
<dbReference type="InterPro" id="IPR005467">
    <property type="entry name" value="His_kinase_dom"/>
</dbReference>
<evidence type="ECO:0000259" key="14">
    <source>
        <dbReference type="PROSITE" id="PS50885"/>
    </source>
</evidence>
<protein>
    <recommendedName>
        <fullName evidence="3">histidine kinase</fullName>
        <ecNumber evidence="3">2.7.13.3</ecNumber>
    </recommendedName>
</protein>
<dbReference type="PANTHER" id="PTHR45436">
    <property type="entry name" value="SENSOR HISTIDINE KINASE YKOH"/>
    <property type="match status" value="1"/>
</dbReference>
<dbReference type="InterPro" id="IPR050428">
    <property type="entry name" value="TCS_sensor_his_kinase"/>
</dbReference>
<keyword evidence="7" id="KW-0418">Kinase</keyword>
<dbReference type="PRINTS" id="PR00344">
    <property type="entry name" value="BCTRLSENSOR"/>
</dbReference>
<comment type="subcellular location">
    <subcellularLocation>
        <location evidence="2">Membrane</location>
    </subcellularLocation>
</comment>
<evidence type="ECO:0000313" key="15">
    <source>
        <dbReference type="EMBL" id="GJE06774.1"/>
    </source>
</evidence>
<evidence type="ECO:0000256" key="12">
    <source>
        <dbReference type="SAM" id="Phobius"/>
    </source>
</evidence>
<evidence type="ECO:0000256" key="4">
    <source>
        <dbReference type="ARBA" id="ARBA00022553"/>
    </source>
</evidence>
<name>A0ABQ4SYB9_9HYPH</name>
<dbReference type="Proteomes" id="UP001055102">
    <property type="component" value="Unassembled WGS sequence"/>
</dbReference>
<feature type="compositionally biased region" description="Basic and acidic residues" evidence="11">
    <location>
        <begin position="106"/>
        <end position="118"/>
    </location>
</feature>
<keyword evidence="16" id="KW-1185">Reference proteome</keyword>
<dbReference type="InterPro" id="IPR003660">
    <property type="entry name" value="HAMP_dom"/>
</dbReference>
<evidence type="ECO:0000256" key="8">
    <source>
        <dbReference type="ARBA" id="ARBA00022989"/>
    </source>
</evidence>
<dbReference type="RefSeq" id="WP_238275660.1">
    <property type="nucleotide sequence ID" value="NZ_BPQR01000035.1"/>
</dbReference>